<feature type="chain" id="PRO_5001593602" evidence="1">
    <location>
        <begin position="45"/>
        <end position="100"/>
    </location>
</feature>
<keyword evidence="1" id="KW-0732">Signal</keyword>
<dbReference type="EMBL" id="LT841305">
    <property type="protein sequence ID" value="SMH65038.1"/>
    <property type="molecule type" value="Genomic_DNA"/>
</dbReference>
<evidence type="ECO:0000256" key="1">
    <source>
        <dbReference type="SAM" id="SignalP"/>
    </source>
</evidence>
<reference evidence="2" key="1">
    <citation type="submission" date="2014-03" db="EMBL/GenBank/DDBJ databases">
        <authorList>
            <person name="Genoscope - CEA"/>
        </authorList>
    </citation>
    <scope>NUCLEOTIDE SEQUENCE [LARGE SCALE GENOMIC DNA]</scope>
    <source>
        <strain evidence="2">CF27</strain>
    </source>
</reference>
<reference evidence="2" key="2">
    <citation type="submission" date="2014-07" db="EMBL/GenBank/DDBJ databases">
        <title>Initial genome analysis of the psychrotolerant acidophile Acidithiobacillus ferrivorans CF27: insights into iron and sulfur oxidation pathways and into biofilm formation.</title>
        <authorList>
            <person name="Talla E."/>
            <person name="Hedrich S."/>
            <person name="Mangenot S."/>
            <person name="Ji B."/>
            <person name="Johnson D.B."/>
            <person name="Barbe V."/>
            <person name="Bonnefoy V."/>
        </authorList>
    </citation>
    <scope>NUCLEOTIDE SEQUENCE [LARGE SCALE GENOMIC DNA]</scope>
    <source>
        <strain evidence="2">CF27</strain>
    </source>
</reference>
<dbReference type="Proteomes" id="UP000193925">
    <property type="component" value="Chromosome AFERRI"/>
</dbReference>
<name>A0A060V0M6_9PROT</name>
<proteinExistence type="predicted"/>
<gene>
    <name evidence="2" type="ORF">AFERRI_10241</name>
    <name evidence="3" type="ORF">AFERRI_11073</name>
</gene>
<dbReference type="EMBL" id="CCCS020000001">
    <property type="protein sequence ID" value="CDQ12418.1"/>
    <property type="molecule type" value="Genomic_DNA"/>
</dbReference>
<accession>A0A060V0M6</accession>
<protein>
    <submittedName>
        <fullName evidence="2">Uncharacterized protein</fullName>
    </submittedName>
</protein>
<organism evidence="2">
    <name type="scientific">Acidithiobacillus ferrivorans</name>
    <dbReference type="NCBI Taxonomy" id="160808"/>
    <lineage>
        <taxon>Bacteria</taxon>
        <taxon>Pseudomonadati</taxon>
        <taxon>Pseudomonadota</taxon>
        <taxon>Acidithiobacillia</taxon>
        <taxon>Acidithiobacillales</taxon>
        <taxon>Acidithiobacillaceae</taxon>
        <taxon>Acidithiobacillus</taxon>
    </lineage>
</organism>
<keyword evidence="4" id="KW-1185">Reference proteome</keyword>
<feature type="signal peptide" evidence="1">
    <location>
        <begin position="1"/>
        <end position="44"/>
    </location>
</feature>
<dbReference type="AlphaFoldDB" id="A0A060V0M6"/>
<evidence type="ECO:0000313" key="2">
    <source>
        <dbReference type="EMBL" id="CDQ12418.1"/>
    </source>
</evidence>
<reference evidence="3 4" key="3">
    <citation type="submission" date="2017-03" db="EMBL/GenBank/DDBJ databases">
        <authorList>
            <person name="Regsiter A."/>
            <person name="William W."/>
        </authorList>
    </citation>
    <scope>NUCLEOTIDE SEQUENCE [LARGE SCALE GENOMIC DNA]</scope>
    <source>
        <strain evidence="3">PRJEB5721</strain>
    </source>
</reference>
<evidence type="ECO:0000313" key="3">
    <source>
        <dbReference type="EMBL" id="SMH65038.1"/>
    </source>
</evidence>
<evidence type="ECO:0000313" key="4">
    <source>
        <dbReference type="Proteomes" id="UP000193925"/>
    </source>
</evidence>
<sequence length="100" mass="10988">MEFIRQVRCSNVILMRLFHGFCCKTARYLSAIFAGTLLSCSVFAATPRYGGTLTTVPGVGLAPPRSYERVQPPVDFVGLRLRGRRSDVSALALDQPPVQD</sequence>